<dbReference type="Proteomes" id="UP001239994">
    <property type="component" value="Unassembled WGS sequence"/>
</dbReference>
<evidence type="ECO:0008006" key="4">
    <source>
        <dbReference type="Google" id="ProtNLM"/>
    </source>
</evidence>
<feature type="region of interest" description="Disordered" evidence="1">
    <location>
        <begin position="696"/>
        <end position="724"/>
    </location>
</feature>
<dbReference type="Gene3D" id="3.30.470.20">
    <property type="entry name" value="ATP-grasp fold, B domain"/>
    <property type="match status" value="1"/>
</dbReference>
<dbReference type="PROSITE" id="PS51221">
    <property type="entry name" value="TTL"/>
    <property type="match status" value="1"/>
</dbReference>
<feature type="compositionally biased region" description="Polar residues" evidence="1">
    <location>
        <begin position="696"/>
        <end position="712"/>
    </location>
</feature>
<sequence length="767" mass="86151">GTGGQGLPETMDGKPSFHSSDLGQQQAVMVMSPGSWVEPAGAREECGAGHTQGEEHVARAIWKAPKEQRQVGDEEQGGCPTALGKEALQEPVGEDQQERRKEVEKAPKRRWDALGMSRKQVIRADGAAPGSICLAEHSLSRRVEMKQQVQPPQRQRNKGPKEPRGPGPFFFFGGRNGASIVVQYCESQGWQRIYDKTREDYKLKWCELKSSHNYYNFREGEQLVYQIPNNKVLTTKIGLLNSLREYDRVRSKVDHGQELRRLKIEDFFPDTFRMDVKDEREVFFAQQEGFCPGKGNMWICKPTGLNQGRGIFLLQTPEDITAFRARIQNIADSLTNRKIPSCMQQAQIVQRYIQNPLLLNGKKFDVRSYFLIACTSPYMVFFRHGYVRLTCDLYDPNSNNLSAHLTNQYMQKKNPLYSMLKEETVWSMEHFNLYVNETFMAPKRLPRDWVWSVFAVSSLFFGTKRMQQIMTQCFLAVKAKLECKLGYFDLIGCDFLIDENFKVWLLEMNCNPALHTNCEVLEEVVPRTVTETLDLALEIFNKCHCGLKLLPLSSQREFQLLYCAESKNESISSHRSRTAWPRGTACPKTMAPHSVVKRSTVGAKSTATTDRPPHRPAPLTSASLFCSSPPAAKPSESRQNLTNEHNASISTTEIPANHTAPFAAGPSLASSSGPPLPGVSVGAHAQQLVVPFPRQGSGTEVVTHNNPSTKASEMSRCRANKGGPGRVELRLSKCTWPQPGLTSDLRVRPELATLKSTITSHFQSCTE</sequence>
<name>A0AAD8ZP20_9TELE</name>
<comment type="caution">
    <text evidence="2">The sequence shown here is derived from an EMBL/GenBank/DDBJ whole genome shotgun (WGS) entry which is preliminary data.</text>
</comment>
<dbReference type="InterPro" id="IPR027752">
    <property type="entry name" value="TTLL10"/>
</dbReference>
<dbReference type="GO" id="GO:0070737">
    <property type="term" value="F:protein-glycine ligase activity, elongating"/>
    <property type="evidence" value="ECO:0007669"/>
    <property type="project" value="TreeGrafter"/>
</dbReference>
<gene>
    <name evidence="2" type="ORF">P4O66_022447</name>
</gene>
<accession>A0AAD8ZP20</accession>
<evidence type="ECO:0000313" key="3">
    <source>
        <dbReference type="Proteomes" id="UP001239994"/>
    </source>
</evidence>
<evidence type="ECO:0000256" key="1">
    <source>
        <dbReference type="SAM" id="MobiDB-lite"/>
    </source>
</evidence>
<organism evidence="2 3">
    <name type="scientific">Electrophorus voltai</name>
    <dbReference type="NCBI Taxonomy" id="2609070"/>
    <lineage>
        <taxon>Eukaryota</taxon>
        <taxon>Metazoa</taxon>
        <taxon>Chordata</taxon>
        <taxon>Craniata</taxon>
        <taxon>Vertebrata</taxon>
        <taxon>Euteleostomi</taxon>
        <taxon>Actinopterygii</taxon>
        <taxon>Neopterygii</taxon>
        <taxon>Teleostei</taxon>
        <taxon>Ostariophysi</taxon>
        <taxon>Gymnotiformes</taxon>
        <taxon>Gymnotoidei</taxon>
        <taxon>Gymnotidae</taxon>
        <taxon>Electrophorus</taxon>
    </lineage>
</organism>
<feature type="region of interest" description="Disordered" evidence="1">
    <location>
        <begin position="574"/>
        <end position="642"/>
    </location>
</feature>
<dbReference type="EMBL" id="JAROKS010000008">
    <property type="protein sequence ID" value="KAK1801806.1"/>
    <property type="molecule type" value="Genomic_DNA"/>
</dbReference>
<protein>
    <recommendedName>
        <fullName evidence="4">Tubulin tyrosine ligase-like family, member 10</fullName>
    </recommendedName>
</protein>
<dbReference type="SUPFAM" id="SSF56059">
    <property type="entry name" value="Glutathione synthetase ATP-binding domain-like"/>
    <property type="match status" value="1"/>
</dbReference>
<dbReference type="InterPro" id="IPR004344">
    <property type="entry name" value="TTL/TTLL_fam"/>
</dbReference>
<feature type="region of interest" description="Disordered" evidence="1">
    <location>
        <begin position="1"/>
        <end position="22"/>
    </location>
</feature>
<reference evidence="2" key="1">
    <citation type="submission" date="2023-03" db="EMBL/GenBank/DDBJ databases">
        <title>Electrophorus voltai genome.</title>
        <authorList>
            <person name="Bian C."/>
        </authorList>
    </citation>
    <scope>NUCLEOTIDE SEQUENCE</scope>
    <source>
        <strain evidence="2">CB-2022</strain>
        <tissue evidence="2">Muscle</tissue>
    </source>
</reference>
<proteinExistence type="predicted"/>
<dbReference type="AlphaFoldDB" id="A0AAD8ZP20"/>
<evidence type="ECO:0000313" key="2">
    <source>
        <dbReference type="EMBL" id="KAK1801806.1"/>
    </source>
</evidence>
<feature type="region of interest" description="Disordered" evidence="1">
    <location>
        <begin position="65"/>
        <end position="107"/>
    </location>
</feature>
<dbReference type="PANTHER" id="PTHR46810">
    <property type="entry name" value="INACTIVE POLYGLYCYLASE TTLL10"/>
    <property type="match status" value="1"/>
</dbReference>
<feature type="compositionally biased region" description="Basic and acidic residues" evidence="1">
    <location>
        <begin position="96"/>
        <end position="107"/>
    </location>
</feature>
<keyword evidence="3" id="KW-1185">Reference proteome</keyword>
<dbReference type="PANTHER" id="PTHR46810:SF1">
    <property type="entry name" value="INACTIVE POLYGLYCYLASE TTLL10"/>
    <property type="match status" value="1"/>
</dbReference>
<feature type="non-terminal residue" evidence="2">
    <location>
        <position position="1"/>
    </location>
</feature>
<feature type="region of interest" description="Disordered" evidence="1">
    <location>
        <begin position="143"/>
        <end position="167"/>
    </location>
</feature>
<dbReference type="Pfam" id="PF03133">
    <property type="entry name" value="TTL"/>
    <property type="match status" value="1"/>
</dbReference>